<organism evidence="5">
    <name type="scientific">Desulfacinum infernum</name>
    <dbReference type="NCBI Taxonomy" id="35837"/>
    <lineage>
        <taxon>Bacteria</taxon>
        <taxon>Pseudomonadati</taxon>
        <taxon>Thermodesulfobacteriota</taxon>
        <taxon>Syntrophobacteria</taxon>
        <taxon>Syntrophobacterales</taxon>
        <taxon>Syntrophobacteraceae</taxon>
        <taxon>Desulfacinum</taxon>
    </lineage>
</organism>
<dbReference type="GO" id="GO:0019867">
    <property type="term" value="C:outer membrane"/>
    <property type="evidence" value="ECO:0007669"/>
    <property type="project" value="InterPro"/>
</dbReference>
<evidence type="ECO:0000256" key="2">
    <source>
        <dbReference type="ARBA" id="ARBA00023136"/>
    </source>
</evidence>
<dbReference type="InterPro" id="IPR010827">
    <property type="entry name" value="BamA/TamA_POTRA"/>
</dbReference>
<proteinExistence type="predicted"/>
<comment type="subcellular location">
    <subcellularLocation>
        <location evidence="1">Membrane</location>
    </subcellularLocation>
</comment>
<evidence type="ECO:0000256" key="1">
    <source>
        <dbReference type="ARBA" id="ARBA00004370"/>
    </source>
</evidence>
<dbReference type="PANTHER" id="PTHR12815:SF42">
    <property type="entry name" value="BACTERIAL SURFACE ANTIGEN (D15) DOMAIN-CONTAINING PROTEIN"/>
    <property type="match status" value="1"/>
</dbReference>
<accession>A0A831ZYN5</accession>
<dbReference type="AlphaFoldDB" id="A0A831ZYN5"/>
<keyword evidence="2" id="KW-0472">Membrane</keyword>
<reference evidence="5" key="1">
    <citation type="journal article" date="2020" name="mSystems">
        <title>Genome- and Community-Level Interaction Insights into Carbon Utilization and Element Cycling Functions of Hydrothermarchaeota in Hydrothermal Sediment.</title>
        <authorList>
            <person name="Zhou Z."/>
            <person name="Liu Y."/>
            <person name="Xu W."/>
            <person name="Pan J."/>
            <person name="Luo Z.H."/>
            <person name="Li M."/>
        </authorList>
    </citation>
    <scope>NUCLEOTIDE SEQUENCE [LARGE SCALE GENOMIC DNA]</scope>
    <source>
        <strain evidence="5">SpSt-456</strain>
    </source>
</reference>
<dbReference type="Pfam" id="PF01103">
    <property type="entry name" value="Omp85"/>
    <property type="match status" value="1"/>
</dbReference>
<dbReference type="InterPro" id="IPR039910">
    <property type="entry name" value="D15-like"/>
</dbReference>
<evidence type="ECO:0008006" key="6">
    <source>
        <dbReference type="Google" id="ProtNLM"/>
    </source>
</evidence>
<dbReference type="Gene3D" id="2.40.160.50">
    <property type="entry name" value="membrane protein fhac: a member of the omp85/tpsb transporter family"/>
    <property type="match status" value="1"/>
</dbReference>
<evidence type="ECO:0000259" key="4">
    <source>
        <dbReference type="Pfam" id="PF07244"/>
    </source>
</evidence>
<dbReference type="InterPro" id="IPR000184">
    <property type="entry name" value="Bac_surfAg_D15"/>
</dbReference>
<dbReference type="Pfam" id="PF07244">
    <property type="entry name" value="POTRA"/>
    <property type="match status" value="1"/>
</dbReference>
<feature type="domain" description="POTRA" evidence="4">
    <location>
        <begin position="210"/>
        <end position="282"/>
    </location>
</feature>
<dbReference type="EMBL" id="DSTK01000012">
    <property type="protein sequence ID" value="HFK96448.1"/>
    <property type="molecule type" value="Genomic_DNA"/>
</dbReference>
<evidence type="ECO:0000313" key="5">
    <source>
        <dbReference type="EMBL" id="HFK96448.1"/>
    </source>
</evidence>
<name>A0A831ZYN5_9BACT</name>
<gene>
    <name evidence="5" type="ORF">ENS06_03870</name>
</gene>
<protein>
    <recommendedName>
        <fullName evidence="6">Autotransporter secretion outer membrane protein TamA</fullName>
    </recommendedName>
</protein>
<evidence type="ECO:0000259" key="3">
    <source>
        <dbReference type="Pfam" id="PF01103"/>
    </source>
</evidence>
<dbReference type="Gene3D" id="3.10.20.310">
    <property type="entry name" value="membrane protein fhac"/>
    <property type="match status" value="1"/>
</dbReference>
<dbReference type="PANTHER" id="PTHR12815">
    <property type="entry name" value="SORTING AND ASSEMBLY MACHINERY SAMM50 PROTEIN FAMILY MEMBER"/>
    <property type="match status" value="1"/>
</dbReference>
<sequence length="601" mass="67736">MKRHRKRRSLPTLFVMSAFFAFLFLHGFHAAFAQPVRYEVRFDDTVDARWVGQLRALSDSAALAANGAVSMAQLKRRAEKDQDLFRTYMRSRGHYGGTVSYRIDEKADPVAVIFTVDPGPLYRLEEAEIQVPGVEGEVFQSLTEAVRTLLPEGSAVLAERIVETDKEILELLSQNGYPLARIDQRRVIVNHDTRRVLTRYRVTSGPKCFFGPVRIQGLESVREESLRPRLPWKEGDVFDARLLHRAQNNLIQMDLFSVVRLAHAPSADPQGRLPIDVTVVERKPRTFKGGLFYATDVGPELNVSWENRNLSGGRARVGADSWLSSEKKVLEGMYLWRDFLRTDQFFQLNGRLAEEDWDAYWSRHIGAVVTVNRQFSPSVRAGMGAGFRLSSVEQRSNRETYGLSFLPAVLHADTTDNPLDPTKGFRLQVQTAPYGDVTDTSLFFWKTSTTVSTYYDWAGDGRFILAGILGGGSIVGAAWKAVPADERFYVGGGGSVRGYDYQSLGPREEDTPLGGRSYLSWNGELRWRFRERFGVVGFLDGGTAYEGAAPDFKHRFRWGTGVGFRYYSPLGPFRIDVAFPLNRRAGIDDPFQIYVSLGQAF</sequence>
<comment type="caution">
    <text evidence="5">The sequence shown here is derived from an EMBL/GenBank/DDBJ whole genome shotgun (WGS) entry which is preliminary data.</text>
</comment>
<feature type="domain" description="Bacterial surface antigen (D15)" evidence="3">
    <location>
        <begin position="349"/>
        <end position="601"/>
    </location>
</feature>